<reference evidence="2" key="1">
    <citation type="submission" date="2020-06" db="EMBL/GenBank/DDBJ databases">
        <title>Draft genome of Bugula neritina, a colonial animal packing powerful symbionts and potential medicines.</title>
        <authorList>
            <person name="Rayko M."/>
        </authorList>
    </citation>
    <scope>NUCLEOTIDE SEQUENCE [LARGE SCALE GENOMIC DNA]</scope>
    <source>
        <strain evidence="2">Kwan_BN1</strain>
    </source>
</reference>
<keyword evidence="1" id="KW-0472">Membrane</keyword>
<name>A0A7J7KRW2_BUGNE</name>
<organism evidence="2 3">
    <name type="scientific">Bugula neritina</name>
    <name type="common">Brown bryozoan</name>
    <name type="synonym">Sertularia neritina</name>
    <dbReference type="NCBI Taxonomy" id="10212"/>
    <lineage>
        <taxon>Eukaryota</taxon>
        <taxon>Metazoa</taxon>
        <taxon>Spiralia</taxon>
        <taxon>Lophotrochozoa</taxon>
        <taxon>Bryozoa</taxon>
        <taxon>Gymnolaemata</taxon>
        <taxon>Cheilostomatida</taxon>
        <taxon>Flustrina</taxon>
        <taxon>Buguloidea</taxon>
        <taxon>Bugulidae</taxon>
        <taxon>Bugula</taxon>
    </lineage>
</organism>
<gene>
    <name evidence="2" type="ORF">EB796_000753</name>
</gene>
<evidence type="ECO:0000313" key="3">
    <source>
        <dbReference type="Proteomes" id="UP000593567"/>
    </source>
</evidence>
<dbReference type="Proteomes" id="UP000593567">
    <property type="component" value="Unassembled WGS sequence"/>
</dbReference>
<comment type="caution">
    <text evidence="2">The sequence shown here is derived from an EMBL/GenBank/DDBJ whole genome shotgun (WGS) entry which is preliminary data.</text>
</comment>
<proteinExistence type="predicted"/>
<evidence type="ECO:0000313" key="2">
    <source>
        <dbReference type="EMBL" id="KAF6040912.1"/>
    </source>
</evidence>
<accession>A0A7J7KRW2</accession>
<keyword evidence="1" id="KW-0812">Transmembrane</keyword>
<evidence type="ECO:0000256" key="1">
    <source>
        <dbReference type="SAM" id="Phobius"/>
    </source>
</evidence>
<keyword evidence="1" id="KW-1133">Transmembrane helix</keyword>
<dbReference type="EMBL" id="VXIV02000093">
    <property type="protein sequence ID" value="KAF6040912.1"/>
    <property type="molecule type" value="Genomic_DNA"/>
</dbReference>
<feature type="transmembrane region" description="Helical" evidence="1">
    <location>
        <begin position="48"/>
        <end position="67"/>
    </location>
</feature>
<sequence length="142" mass="16185">MKQHQQATTFEYKTLPDSVCTLIIADYTITTAYLERLFTKKIMASRTLAAFAALLVIVGLASASLTMDLESLEEEENMIASEITEQRNVCELTCRDYELDRCFVNGVGKKIIFYCISPDVAETRRLSCKEKCAEKYGFLRRK</sequence>
<dbReference type="AlphaFoldDB" id="A0A7J7KRW2"/>
<protein>
    <submittedName>
        <fullName evidence="2">Uncharacterized protein</fullName>
    </submittedName>
</protein>
<keyword evidence="3" id="KW-1185">Reference proteome</keyword>